<evidence type="ECO:0000256" key="14">
    <source>
        <dbReference type="ARBA" id="ARBA00023002"/>
    </source>
</evidence>
<keyword evidence="10 19" id="KW-0274">FAD</keyword>
<dbReference type="GO" id="GO:0008762">
    <property type="term" value="F:UDP-N-acetylmuramate dehydrogenase activity"/>
    <property type="evidence" value="ECO:0007669"/>
    <property type="project" value="UniProtKB-EC"/>
</dbReference>
<dbReference type="SUPFAM" id="SSF56194">
    <property type="entry name" value="Uridine diphospho-N-Acetylenolpyruvylglucosamine reductase, MurB, C-terminal domain"/>
    <property type="match status" value="1"/>
</dbReference>
<feature type="active site" evidence="19">
    <location>
        <position position="253"/>
    </location>
</feature>
<evidence type="ECO:0000256" key="2">
    <source>
        <dbReference type="ARBA" id="ARBA00003921"/>
    </source>
</evidence>
<keyword evidence="16 19" id="KW-0961">Cell wall biogenesis/degradation</keyword>
<dbReference type="SUPFAM" id="SSF56176">
    <property type="entry name" value="FAD-binding/transporter-associated domain-like"/>
    <property type="match status" value="1"/>
</dbReference>
<comment type="similarity">
    <text evidence="19">Belongs to the MurB family.</text>
</comment>
<evidence type="ECO:0000256" key="5">
    <source>
        <dbReference type="ARBA" id="ARBA00012518"/>
    </source>
</evidence>
<evidence type="ECO:0000256" key="7">
    <source>
        <dbReference type="ARBA" id="ARBA00022490"/>
    </source>
</evidence>
<keyword evidence="15 19" id="KW-0131">Cell cycle</keyword>
<evidence type="ECO:0000256" key="6">
    <source>
        <dbReference type="ARBA" id="ARBA00015188"/>
    </source>
</evidence>
<comment type="function">
    <text evidence="2 19">Cell wall formation.</text>
</comment>
<gene>
    <name evidence="19 21" type="primary">murB</name>
    <name evidence="21" type="ORF">LMG8286_01794</name>
</gene>
<keyword evidence="14 19" id="KW-0560">Oxidoreductase</keyword>
<proteinExistence type="inferred from homology"/>
<dbReference type="NCBIfam" id="TIGR00179">
    <property type="entry name" value="murB"/>
    <property type="match status" value="1"/>
</dbReference>
<dbReference type="Proteomes" id="UP000789359">
    <property type="component" value="Unassembled WGS sequence"/>
</dbReference>
<dbReference type="Gene3D" id="3.30.465.10">
    <property type="match status" value="1"/>
</dbReference>
<comment type="cofactor">
    <cofactor evidence="1 19">
        <name>FAD</name>
        <dbReference type="ChEBI" id="CHEBI:57692"/>
    </cofactor>
</comment>
<feature type="active site" evidence="19">
    <location>
        <position position="141"/>
    </location>
</feature>
<dbReference type="InterPro" id="IPR036318">
    <property type="entry name" value="FAD-bd_PCMH-like_sf"/>
</dbReference>
<comment type="catalytic activity">
    <reaction evidence="18 19">
        <text>UDP-N-acetyl-alpha-D-muramate + NADP(+) = UDP-N-acetyl-3-O-(1-carboxyvinyl)-alpha-D-glucosamine + NADPH + H(+)</text>
        <dbReference type="Rhea" id="RHEA:12248"/>
        <dbReference type="ChEBI" id="CHEBI:15378"/>
        <dbReference type="ChEBI" id="CHEBI:57783"/>
        <dbReference type="ChEBI" id="CHEBI:58349"/>
        <dbReference type="ChEBI" id="CHEBI:68483"/>
        <dbReference type="ChEBI" id="CHEBI:70757"/>
        <dbReference type="EC" id="1.3.1.98"/>
    </reaction>
</comment>
<dbReference type="RefSeq" id="WP_230057524.1">
    <property type="nucleotide sequence ID" value="NZ_CAJHOE010000010.1"/>
</dbReference>
<dbReference type="Pfam" id="PF02873">
    <property type="entry name" value="MurB_C"/>
    <property type="match status" value="1"/>
</dbReference>
<dbReference type="EMBL" id="CAJHOE010000010">
    <property type="protein sequence ID" value="CAD7289414.1"/>
    <property type="molecule type" value="Genomic_DNA"/>
</dbReference>
<keyword evidence="12 19" id="KW-0133">Cell shape</keyword>
<evidence type="ECO:0000313" key="22">
    <source>
        <dbReference type="Proteomes" id="UP000789359"/>
    </source>
</evidence>
<dbReference type="InterPro" id="IPR016169">
    <property type="entry name" value="FAD-bd_PCMH_sub2"/>
</dbReference>
<keyword evidence="8 19" id="KW-0132">Cell division</keyword>
<evidence type="ECO:0000313" key="21">
    <source>
        <dbReference type="EMBL" id="CAD7289414.1"/>
    </source>
</evidence>
<reference evidence="21 22" key="1">
    <citation type="submission" date="2020-11" db="EMBL/GenBank/DDBJ databases">
        <authorList>
            <person name="Peeters C."/>
        </authorList>
    </citation>
    <scope>NUCLEOTIDE SEQUENCE [LARGE SCALE GENOMIC DNA]</scope>
    <source>
        <strain evidence="21 22">LMG 8286</strain>
    </source>
</reference>
<evidence type="ECO:0000256" key="10">
    <source>
        <dbReference type="ARBA" id="ARBA00022827"/>
    </source>
</evidence>
<accession>A0ABM8Q9H1</accession>
<keyword evidence="11 19" id="KW-0521">NADP</keyword>
<keyword evidence="9 19" id="KW-0285">Flavoprotein</keyword>
<dbReference type="HAMAP" id="MF_00037">
    <property type="entry name" value="MurB"/>
    <property type="match status" value="1"/>
</dbReference>
<organism evidence="21 22">
    <name type="scientific">Campylobacter suis</name>
    <dbReference type="NCBI Taxonomy" id="2790657"/>
    <lineage>
        <taxon>Bacteria</taxon>
        <taxon>Pseudomonadati</taxon>
        <taxon>Campylobacterota</taxon>
        <taxon>Epsilonproteobacteria</taxon>
        <taxon>Campylobacterales</taxon>
        <taxon>Campylobacteraceae</taxon>
        <taxon>Campylobacter</taxon>
    </lineage>
</organism>
<dbReference type="EC" id="1.3.1.98" evidence="5 19"/>
<feature type="domain" description="UDP-N-acetylenolpyruvoylglucosamine reductase C-terminal" evidence="20">
    <location>
        <begin position="168"/>
        <end position="256"/>
    </location>
</feature>
<evidence type="ECO:0000259" key="20">
    <source>
        <dbReference type="Pfam" id="PF02873"/>
    </source>
</evidence>
<dbReference type="PANTHER" id="PTHR21071:SF4">
    <property type="entry name" value="UDP-N-ACETYLENOLPYRUVOYLGLUCOSAMINE REDUCTASE"/>
    <property type="match status" value="1"/>
</dbReference>
<dbReference type="Gene3D" id="3.90.78.10">
    <property type="entry name" value="UDP-N-acetylenolpyruvoylglucosamine reductase, C-terminal domain"/>
    <property type="match status" value="1"/>
</dbReference>
<comment type="caution">
    <text evidence="21">The sequence shown here is derived from an EMBL/GenBank/DDBJ whole genome shotgun (WGS) entry which is preliminary data.</text>
</comment>
<keyword evidence="13 19" id="KW-0573">Peptidoglycan synthesis</keyword>
<evidence type="ECO:0000256" key="8">
    <source>
        <dbReference type="ARBA" id="ARBA00022618"/>
    </source>
</evidence>
<keyword evidence="7 19" id="KW-0963">Cytoplasm</keyword>
<dbReference type="InterPro" id="IPR011601">
    <property type="entry name" value="MurB_C"/>
</dbReference>
<name>A0ABM8Q9H1_9BACT</name>
<feature type="active site" description="Proton donor" evidence="19">
    <location>
        <position position="183"/>
    </location>
</feature>
<evidence type="ECO:0000256" key="17">
    <source>
        <dbReference type="ARBA" id="ARBA00031026"/>
    </source>
</evidence>
<dbReference type="PANTHER" id="PTHR21071">
    <property type="entry name" value="UDP-N-ACETYLENOLPYRUVOYLGLUCOSAMINE REDUCTASE"/>
    <property type="match status" value="1"/>
</dbReference>
<evidence type="ECO:0000256" key="18">
    <source>
        <dbReference type="ARBA" id="ARBA00048914"/>
    </source>
</evidence>
<evidence type="ECO:0000256" key="16">
    <source>
        <dbReference type="ARBA" id="ARBA00023316"/>
    </source>
</evidence>
<evidence type="ECO:0000256" key="3">
    <source>
        <dbReference type="ARBA" id="ARBA00004496"/>
    </source>
</evidence>
<evidence type="ECO:0000256" key="13">
    <source>
        <dbReference type="ARBA" id="ARBA00022984"/>
    </source>
</evidence>
<dbReference type="NCBIfam" id="NF010479">
    <property type="entry name" value="PRK13904.1"/>
    <property type="match status" value="1"/>
</dbReference>
<protein>
    <recommendedName>
        <fullName evidence="6 19">UDP-N-acetylenolpyruvoylglucosamine reductase</fullName>
        <ecNumber evidence="5 19">1.3.1.98</ecNumber>
    </recommendedName>
    <alternativeName>
        <fullName evidence="17 19">UDP-N-acetylmuramate dehydrogenase</fullName>
    </alternativeName>
</protein>
<evidence type="ECO:0000256" key="12">
    <source>
        <dbReference type="ARBA" id="ARBA00022960"/>
    </source>
</evidence>
<evidence type="ECO:0000256" key="9">
    <source>
        <dbReference type="ARBA" id="ARBA00022630"/>
    </source>
</evidence>
<comment type="pathway">
    <text evidence="4 19">Cell wall biogenesis; peptidoglycan biosynthesis.</text>
</comment>
<comment type="subcellular location">
    <subcellularLocation>
        <location evidence="3 19">Cytoplasm</location>
    </subcellularLocation>
</comment>
<evidence type="ECO:0000256" key="19">
    <source>
        <dbReference type="HAMAP-Rule" id="MF_00037"/>
    </source>
</evidence>
<dbReference type="InterPro" id="IPR036635">
    <property type="entry name" value="MurB_C_sf"/>
</dbReference>
<sequence length="257" mass="27947">MTQLINFAKYSSVRIGGEHEVLVLNEPCKLEQGTRMIGGANNLLVSATPPKMAILSEKFNYINLQDNCLEIGAATKSGAIYNFAKKHDISGFEFVKSIPGTLGGMVFMNAGLLGLSISDLLTDVLLYRGWVPKSEINFSYRHSGICEPIFGARFEIARGFDIKFADEISAKRANQPRGASFGSCFANPAGDFAGRLIEAVGLKGYIVGGAKFSEQHANFLINFNNATFDDATTLIALAQKRVFESFGIELKTEVIVL</sequence>
<evidence type="ECO:0000256" key="15">
    <source>
        <dbReference type="ARBA" id="ARBA00023306"/>
    </source>
</evidence>
<evidence type="ECO:0000256" key="4">
    <source>
        <dbReference type="ARBA" id="ARBA00004752"/>
    </source>
</evidence>
<keyword evidence="22" id="KW-1185">Reference proteome</keyword>
<evidence type="ECO:0000256" key="1">
    <source>
        <dbReference type="ARBA" id="ARBA00001974"/>
    </source>
</evidence>
<dbReference type="InterPro" id="IPR003170">
    <property type="entry name" value="MurB"/>
</dbReference>
<evidence type="ECO:0000256" key="11">
    <source>
        <dbReference type="ARBA" id="ARBA00022857"/>
    </source>
</evidence>